<dbReference type="InterPro" id="IPR051675">
    <property type="entry name" value="Endo/Exo/Phosphatase_dom_1"/>
</dbReference>
<organism evidence="2 3">
    <name type="scientific">Bordetella ansorpii</name>
    <dbReference type="NCBI Taxonomy" id="288768"/>
    <lineage>
        <taxon>Bacteria</taxon>
        <taxon>Pseudomonadati</taxon>
        <taxon>Pseudomonadota</taxon>
        <taxon>Betaproteobacteria</taxon>
        <taxon>Burkholderiales</taxon>
        <taxon>Alcaligenaceae</taxon>
        <taxon>Bordetella</taxon>
    </lineage>
</organism>
<dbReference type="Pfam" id="PF12836">
    <property type="entry name" value="HHH_3"/>
    <property type="match status" value="1"/>
</dbReference>
<dbReference type="GO" id="GO:0015627">
    <property type="term" value="C:type II protein secretion system complex"/>
    <property type="evidence" value="ECO:0007669"/>
    <property type="project" value="TreeGrafter"/>
</dbReference>
<dbReference type="Proteomes" id="UP000077037">
    <property type="component" value="Unassembled WGS sequence"/>
</dbReference>
<dbReference type="Gene3D" id="1.10.150.280">
    <property type="entry name" value="AF1531-like domain"/>
    <property type="match status" value="1"/>
</dbReference>
<dbReference type="GO" id="GO:0015628">
    <property type="term" value="P:protein secretion by the type II secretion system"/>
    <property type="evidence" value="ECO:0007669"/>
    <property type="project" value="TreeGrafter"/>
</dbReference>
<name>A0A157MW87_9BORD</name>
<evidence type="ECO:0000313" key="2">
    <source>
        <dbReference type="EMBL" id="SAI13233.1"/>
    </source>
</evidence>
<reference evidence="2 3" key="1">
    <citation type="submission" date="2016-03" db="EMBL/GenBank/DDBJ databases">
        <authorList>
            <consortium name="Pathogen Informatics"/>
        </authorList>
    </citation>
    <scope>NUCLEOTIDE SEQUENCE [LARGE SCALE GENOMIC DNA]</scope>
    <source>
        <strain evidence="2 3">NCTC13364</strain>
    </source>
</reference>
<evidence type="ECO:0000256" key="1">
    <source>
        <dbReference type="SAM" id="MobiDB-lite"/>
    </source>
</evidence>
<protein>
    <submittedName>
        <fullName evidence="2">ComE operon protein 1</fullName>
    </submittedName>
</protein>
<feature type="region of interest" description="Disordered" evidence="1">
    <location>
        <begin position="139"/>
        <end position="166"/>
    </location>
</feature>
<dbReference type="InterPro" id="IPR010994">
    <property type="entry name" value="RuvA_2-like"/>
</dbReference>
<sequence>MMQAGRMLPSARVHQENRMNPFIQEPIARPHTETCRFVARIPAAGRPTRRLLVRTVGRLAVAGSLGLAAWPASALDVNTANAEQLETLRGVGPRMARTIVQERTRGGRFESLEDLSDRVRGIGPKRVQALQAAGLAVGPDVGSAARPSMASAPGNAGAQRRPAAGK</sequence>
<evidence type="ECO:0000313" key="3">
    <source>
        <dbReference type="Proteomes" id="UP000077037"/>
    </source>
</evidence>
<dbReference type="SUPFAM" id="SSF47781">
    <property type="entry name" value="RuvA domain 2-like"/>
    <property type="match status" value="1"/>
</dbReference>
<gene>
    <name evidence="2" type="primary">comEA</name>
    <name evidence="2" type="ORF">SAMEA1982600_01457</name>
</gene>
<dbReference type="AlphaFoldDB" id="A0A157MW87"/>
<dbReference type="EMBL" id="FKBS01000013">
    <property type="protein sequence ID" value="SAI13233.1"/>
    <property type="molecule type" value="Genomic_DNA"/>
</dbReference>
<proteinExistence type="predicted"/>
<dbReference type="PANTHER" id="PTHR21180:SF32">
    <property type="entry name" value="ENDONUCLEASE_EXONUCLEASE_PHOSPHATASE FAMILY DOMAIN-CONTAINING PROTEIN 1"/>
    <property type="match status" value="1"/>
</dbReference>
<dbReference type="PANTHER" id="PTHR21180">
    <property type="entry name" value="ENDONUCLEASE/EXONUCLEASE/PHOSPHATASE FAMILY DOMAIN-CONTAINING PROTEIN 1"/>
    <property type="match status" value="1"/>
</dbReference>
<accession>A0A157MW87</accession>